<dbReference type="EMBL" id="SZQA01000034">
    <property type="protein sequence ID" value="TKK84472.1"/>
    <property type="molecule type" value="Genomic_DNA"/>
</dbReference>
<sequence length="165" mass="18199">MNQEKSRHIMSTAPYACSCGADLPDQVSAELHASEANLCTACFGTLEEEPYPGWRRRCLSCAGTGRRGPQLVWELAHAEAETAIPVRVVLALLPTRPFRLSELADLVRERLNLPPGRLPVGPRVRDILLQLQQEGEVALISAPEQLVDDAGAVLYDNPYWVKTAR</sequence>
<keyword evidence="2" id="KW-1185">Reference proteome</keyword>
<accession>A0A4U3M854</accession>
<evidence type="ECO:0000313" key="1">
    <source>
        <dbReference type="EMBL" id="TKK84472.1"/>
    </source>
</evidence>
<protein>
    <submittedName>
        <fullName evidence="1">Uncharacterized protein</fullName>
    </submittedName>
</protein>
<dbReference type="OrthoDB" id="3527386at2"/>
<organism evidence="1 2">
    <name type="scientific">Herbidospora galbida</name>
    <dbReference type="NCBI Taxonomy" id="2575442"/>
    <lineage>
        <taxon>Bacteria</taxon>
        <taxon>Bacillati</taxon>
        <taxon>Actinomycetota</taxon>
        <taxon>Actinomycetes</taxon>
        <taxon>Streptosporangiales</taxon>
        <taxon>Streptosporangiaceae</taxon>
        <taxon>Herbidospora</taxon>
    </lineage>
</organism>
<proteinExistence type="predicted"/>
<evidence type="ECO:0000313" key="2">
    <source>
        <dbReference type="Proteomes" id="UP000308705"/>
    </source>
</evidence>
<dbReference type="AlphaFoldDB" id="A0A4U3M854"/>
<comment type="caution">
    <text evidence="1">The sequence shown here is derived from an EMBL/GenBank/DDBJ whole genome shotgun (WGS) entry which is preliminary data.</text>
</comment>
<reference evidence="1 2" key="1">
    <citation type="submission" date="2019-04" db="EMBL/GenBank/DDBJ databases">
        <title>Herbidospora sp. NEAU-GS14.nov., a novel actinomycete isolated from soil.</title>
        <authorList>
            <person name="Han L."/>
        </authorList>
    </citation>
    <scope>NUCLEOTIDE SEQUENCE [LARGE SCALE GENOMIC DNA]</scope>
    <source>
        <strain evidence="1 2">NEAU-GS14</strain>
    </source>
</reference>
<dbReference type="Proteomes" id="UP000308705">
    <property type="component" value="Unassembled WGS sequence"/>
</dbReference>
<dbReference type="RefSeq" id="WP_137250327.1">
    <property type="nucleotide sequence ID" value="NZ_SZQA01000034.1"/>
</dbReference>
<gene>
    <name evidence="1" type="ORF">FDA94_29470</name>
</gene>
<name>A0A4U3M854_9ACTN</name>